<comment type="caution">
    <text evidence="1">The sequence shown here is derived from an EMBL/GenBank/DDBJ whole genome shotgun (WGS) entry which is preliminary data.</text>
</comment>
<dbReference type="AlphaFoldDB" id="A0A833SXI2"/>
<sequence>MICIFDPEMLGAAEGVSKIARGNADKDTLKDMKANGWSEPNNLTVFPYMDDPYEPRAENWMEDDNPRIFTGQHGYAYLRSSCCYRDPMDSFFAPPRMWGDTAAEGNEYFQENQH</sequence>
<keyword evidence="2" id="KW-1185">Reference proteome</keyword>
<dbReference type="PANTHER" id="PTHR37069">
    <property type="entry name" value="DDE_TNP_1_7 DOMAIN-CONTAINING PROTEIN"/>
    <property type="match status" value="1"/>
</dbReference>
<reference evidence="1" key="1">
    <citation type="submission" date="2020-04" db="EMBL/GenBank/DDBJ databases">
        <title>Hybrid Assembly of Korean Phytophthora infestans isolates.</title>
        <authorList>
            <person name="Prokchorchik M."/>
            <person name="Lee Y."/>
            <person name="Seo J."/>
            <person name="Cho J.-H."/>
            <person name="Park Y.-E."/>
            <person name="Jang D.-C."/>
            <person name="Im J.-S."/>
            <person name="Choi J.-G."/>
            <person name="Park H.-J."/>
            <person name="Lee G.-B."/>
            <person name="Lee Y.-G."/>
            <person name="Hong S.-Y."/>
            <person name="Cho K."/>
            <person name="Sohn K.H."/>
        </authorList>
    </citation>
    <scope>NUCLEOTIDE SEQUENCE</scope>
    <source>
        <strain evidence="1">KR_1_A1</strain>
    </source>
</reference>
<proteinExistence type="predicted"/>
<gene>
    <name evidence="1" type="ORF">GN244_ATG07457</name>
</gene>
<evidence type="ECO:0000313" key="1">
    <source>
        <dbReference type="EMBL" id="KAF4040268.1"/>
    </source>
</evidence>
<evidence type="ECO:0000313" key="2">
    <source>
        <dbReference type="Proteomes" id="UP000602510"/>
    </source>
</evidence>
<name>A0A833SXI2_PHYIN</name>
<organism evidence="1 2">
    <name type="scientific">Phytophthora infestans</name>
    <name type="common">Potato late blight agent</name>
    <name type="synonym">Botrytis infestans</name>
    <dbReference type="NCBI Taxonomy" id="4787"/>
    <lineage>
        <taxon>Eukaryota</taxon>
        <taxon>Sar</taxon>
        <taxon>Stramenopiles</taxon>
        <taxon>Oomycota</taxon>
        <taxon>Peronosporomycetes</taxon>
        <taxon>Peronosporales</taxon>
        <taxon>Peronosporaceae</taxon>
        <taxon>Phytophthora</taxon>
    </lineage>
</organism>
<protein>
    <submittedName>
        <fullName evidence="1">Uncharacterized protein</fullName>
    </submittedName>
</protein>
<dbReference type="Proteomes" id="UP000602510">
    <property type="component" value="Unassembled WGS sequence"/>
</dbReference>
<dbReference type="EMBL" id="WSZM01000149">
    <property type="protein sequence ID" value="KAF4040268.1"/>
    <property type="molecule type" value="Genomic_DNA"/>
</dbReference>
<accession>A0A833SXI2</accession>
<dbReference type="PANTHER" id="PTHR37069:SF2">
    <property type="entry name" value="PIGGYBAC TRANSPOSABLE ELEMENT-DERIVED PROTEIN DOMAIN-CONTAINING PROTEIN"/>
    <property type="match status" value="1"/>
</dbReference>